<gene>
    <name evidence="2" type="primary">19</name>
    <name evidence="2" type="ORF">SEA_WOLLYPOG_19</name>
</gene>
<dbReference type="Pfam" id="PF16466">
    <property type="entry name" value="DUF5047"/>
    <property type="match status" value="1"/>
</dbReference>
<proteinExistence type="predicted"/>
<keyword evidence="3" id="KW-1185">Reference proteome</keyword>
<name>A0A7T3KC76_9CAUD</name>
<dbReference type="Proteomes" id="UP000595472">
    <property type="component" value="Segment"/>
</dbReference>
<dbReference type="EMBL" id="MW055913">
    <property type="protein sequence ID" value="QPX62571.1"/>
    <property type="molecule type" value="Genomic_DNA"/>
</dbReference>
<reference evidence="2 3" key="1">
    <citation type="submission" date="2020-10" db="EMBL/GenBank/DDBJ databases">
        <authorList>
            <person name="Abad L.A."/>
            <person name="Alter J."/>
            <person name="Becerra C.Y."/>
            <person name="Boehle J."/>
            <person name="Bustos B."/>
            <person name="Connatser B.I."/>
            <person name="Cutright B."/>
            <person name="Gavin J."/>
            <person name="Gomez A.P."/>
            <person name="Grabar K."/>
            <person name="Hur E.Y."/>
            <person name="Ioh M.T."/>
            <person name="Joya-Campos L."/>
            <person name="Lauhon H.N."/>
            <person name="Lee S."/>
            <person name="Maranan R.T."/>
            <person name="Park Y.G."/>
            <person name="Priest M."/>
            <person name="Samuels S.O."/>
            <person name="Sarameh Y.J."/>
            <person name="Schreiber J.M."/>
            <person name="Shepard L."/>
            <person name="Sheth K.J."/>
            <person name="Silva C.A."/>
            <person name="Smyers G.M."/>
            <person name="Tam S."/>
            <person name="Tamura C.M."/>
            <person name="Wucher D.E."/>
            <person name="Donachie S.P."/>
            <person name="Reed F.A."/>
            <person name="Palecanda S."/>
            <person name="Chong R.A."/>
            <person name="Porter M.L."/>
            <person name="Garlena R.A."/>
            <person name="Russell D.A."/>
            <person name="Jacobs-Sera D."/>
            <person name="Hatfull G.F."/>
        </authorList>
    </citation>
    <scope>NUCLEOTIDE SEQUENCE [LARGE SCALE GENOMIC DNA]</scope>
</reference>
<dbReference type="RefSeq" id="YP_010648510.1">
    <property type="nucleotide sequence ID" value="NC_070760.1"/>
</dbReference>
<protein>
    <submittedName>
        <fullName evidence="2">Minor tail protein</fullName>
    </submittedName>
</protein>
<dbReference type="KEGG" id="vg:77923950"/>
<evidence type="ECO:0000259" key="1">
    <source>
        <dbReference type="Pfam" id="PF16466"/>
    </source>
</evidence>
<dbReference type="InterPro" id="IPR032490">
    <property type="entry name" value="DUF5047"/>
</dbReference>
<evidence type="ECO:0000313" key="2">
    <source>
        <dbReference type="EMBL" id="QPX62571.1"/>
    </source>
</evidence>
<sequence>MYSISRNALDILTRAHGVTGRLLASVNGSSFSYPVTLEDAKVAVASKQAVRRKLTATIKADIDDPEADVFRTEMRAEYGIFSQAGEVEWIPLGTFVISDAKKAGPGKIEISGEDRWRRVVNARFTQPEVTSGNTVAAITQLLIDADSRITVIDKTGDTTTHKSAMWERDRDKAITTLAQTIGAVVYFDPMGVAIIDYEPNLATDPTVWTVAGGDGGALIGSTPGKSQGNTYNAVVVEGEGPDGKTAVRAMATVDEPDSPLLYGGSFASRPRFFRSTLIRTTAQAQTTADSLLRKVTGVAKTLDLETFPHPGLDGGDILLAEVEEGKWERHIVDTFDVPLGPGGFSIGTRTAASTDEEAGGE</sequence>
<feature type="domain" description="DUF5047" evidence="1">
    <location>
        <begin position="42"/>
        <end position="154"/>
    </location>
</feature>
<dbReference type="GeneID" id="77923950"/>
<organism evidence="2 3">
    <name type="scientific">Arthrobacter phage Wollypog</name>
    <dbReference type="NCBI Taxonomy" id="2790985"/>
    <lineage>
        <taxon>Viruses</taxon>
        <taxon>Duplodnaviria</taxon>
        <taxon>Heunggongvirae</taxon>
        <taxon>Uroviricota</taxon>
        <taxon>Caudoviricetes</taxon>
        <taxon>Wollypogvirus</taxon>
        <taxon>Wollypogvirus wollypog</taxon>
    </lineage>
</organism>
<evidence type="ECO:0000313" key="3">
    <source>
        <dbReference type="Proteomes" id="UP000595472"/>
    </source>
</evidence>
<accession>A0A7T3KC76</accession>